<evidence type="ECO:0000256" key="2">
    <source>
        <dbReference type="ARBA" id="ARBA00009617"/>
    </source>
</evidence>
<dbReference type="InterPro" id="IPR020846">
    <property type="entry name" value="MFS_dom"/>
</dbReference>
<evidence type="ECO:0000256" key="3">
    <source>
        <dbReference type="ARBA" id="ARBA00022448"/>
    </source>
</evidence>
<dbReference type="SUPFAM" id="SSF103473">
    <property type="entry name" value="MFS general substrate transporter"/>
    <property type="match status" value="1"/>
</dbReference>
<dbReference type="GO" id="GO:0005886">
    <property type="term" value="C:plasma membrane"/>
    <property type="evidence" value="ECO:0007669"/>
    <property type="project" value="UniProtKB-SubCell"/>
</dbReference>
<keyword evidence="4" id="KW-1003">Cell membrane</keyword>
<feature type="transmembrane region" description="Helical" evidence="8">
    <location>
        <begin position="33"/>
        <end position="55"/>
    </location>
</feature>
<dbReference type="EMBL" id="FOLL01000019">
    <property type="protein sequence ID" value="SFC69046.1"/>
    <property type="molecule type" value="Genomic_DNA"/>
</dbReference>
<gene>
    <name evidence="10" type="ORF">SAMN05421747_11957</name>
</gene>
<dbReference type="InterPro" id="IPR018043">
    <property type="entry name" value="Na/Gal_symport_CS"/>
</dbReference>
<dbReference type="PROSITE" id="PS00872">
    <property type="entry name" value="NA_GALACTOSIDE_SYMP"/>
    <property type="match status" value="1"/>
</dbReference>
<dbReference type="InterPro" id="IPR001927">
    <property type="entry name" value="Na/Gal_symport"/>
</dbReference>
<accession>A0A1I1L7Q0</accession>
<evidence type="ECO:0000256" key="5">
    <source>
        <dbReference type="ARBA" id="ARBA00022692"/>
    </source>
</evidence>
<keyword evidence="3" id="KW-0813">Transport</keyword>
<feature type="transmembrane region" description="Helical" evidence="8">
    <location>
        <begin position="392"/>
        <end position="410"/>
    </location>
</feature>
<dbReference type="CDD" id="cd17332">
    <property type="entry name" value="MFS_MelB_like"/>
    <property type="match status" value="1"/>
</dbReference>
<dbReference type="PROSITE" id="PS50850">
    <property type="entry name" value="MFS"/>
    <property type="match status" value="1"/>
</dbReference>
<keyword evidence="11" id="KW-1185">Reference proteome</keyword>
<evidence type="ECO:0000256" key="4">
    <source>
        <dbReference type="ARBA" id="ARBA00022475"/>
    </source>
</evidence>
<feature type="transmembrane region" description="Helical" evidence="8">
    <location>
        <begin position="282"/>
        <end position="304"/>
    </location>
</feature>
<feature type="transmembrane region" description="Helical" evidence="8">
    <location>
        <begin position="187"/>
        <end position="210"/>
    </location>
</feature>
<proteinExistence type="inferred from homology"/>
<dbReference type="InterPro" id="IPR039672">
    <property type="entry name" value="MFS_2"/>
</dbReference>
<evidence type="ECO:0000313" key="11">
    <source>
        <dbReference type="Proteomes" id="UP000199577"/>
    </source>
</evidence>
<feature type="transmembrane region" description="Helical" evidence="8">
    <location>
        <begin position="430"/>
        <end position="448"/>
    </location>
</feature>
<dbReference type="AlphaFoldDB" id="A0A1I1L7Q0"/>
<keyword evidence="5 8" id="KW-0812">Transmembrane</keyword>
<dbReference type="GO" id="GO:0008643">
    <property type="term" value="P:carbohydrate transport"/>
    <property type="evidence" value="ECO:0007669"/>
    <property type="project" value="InterPro"/>
</dbReference>
<keyword evidence="7 8" id="KW-0472">Membrane</keyword>
<dbReference type="NCBIfam" id="TIGR00792">
    <property type="entry name" value="gph"/>
    <property type="match status" value="1"/>
</dbReference>
<dbReference type="InterPro" id="IPR036259">
    <property type="entry name" value="MFS_trans_sf"/>
</dbReference>
<dbReference type="GO" id="GO:0006814">
    <property type="term" value="P:sodium ion transport"/>
    <property type="evidence" value="ECO:0007669"/>
    <property type="project" value="InterPro"/>
</dbReference>
<dbReference type="GO" id="GO:0015293">
    <property type="term" value="F:symporter activity"/>
    <property type="evidence" value="ECO:0007669"/>
    <property type="project" value="InterPro"/>
</dbReference>
<dbReference type="PANTHER" id="PTHR11328:SF24">
    <property type="entry name" value="MAJOR FACILITATOR SUPERFAMILY (MFS) PROFILE DOMAIN-CONTAINING PROTEIN"/>
    <property type="match status" value="1"/>
</dbReference>
<protein>
    <submittedName>
        <fullName evidence="10">Glycoside/pentoside/hexuronide:cation symporter, GPH family</fullName>
    </submittedName>
</protein>
<name>A0A1I1L7Q0_9SPHI</name>
<evidence type="ECO:0000256" key="1">
    <source>
        <dbReference type="ARBA" id="ARBA00004651"/>
    </source>
</evidence>
<feature type="transmembrane region" description="Helical" evidence="8">
    <location>
        <begin position="156"/>
        <end position="175"/>
    </location>
</feature>
<feature type="transmembrane region" description="Helical" evidence="8">
    <location>
        <begin position="316"/>
        <end position="334"/>
    </location>
</feature>
<comment type="similarity">
    <text evidence="2">Belongs to the sodium:galactoside symporter (TC 2.A.2) family.</text>
</comment>
<evidence type="ECO:0000259" key="9">
    <source>
        <dbReference type="PROSITE" id="PS50850"/>
    </source>
</evidence>
<feature type="domain" description="Major facilitator superfamily (MFS) profile" evidence="9">
    <location>
        <begin position="1"/>
        <end position="452"/>
    </location>
</feature>
<dbReference type="Proteomes" id="UP000199577">
    <property type="component" value="Unassembled WGS sequence"/>
</dbReference>
<dbReference type="RefSeq" id="WP_090974752.1">
    <property type="nucleotide sequence ID" value="NZ_FOLL01000019.1"/>
</dbReference>
<evidence type="ECO:0000256" key="6">
    <source>
        <dbReference type="ARBA" id="ARBA00022989"/>
    </source>
</evidence>
<organism evidence="10 11">
    <name type="scientific">Parapedobacter composti</name>
    <dbReference type="NCBI Taxonomy" id="623281"/>
    <lineage>
        <taxon>Bacteria</taxon>
        <taxon>Pseudomonadati</taxon>
        <taxon>Bacteroidota</taxon>
        <taxon>Sphingobacteriia</taxon>
        <taxon>Sphingobacteriales</taxon>
        <taxon>Sphingobacteriaceae</taxon>
        <taxon>Parapedobacter</taxon>
    </lineage>
</organism>
<keyword evidence="6 8" id="KW-1133">Transmembrane helix</keyword>
<dbReference type="PANTHER" id="PTHR11328">
    <property type="entry name" value="MAJOR FACILITATOR SUPERFAMILY DOMAIN-CONTAINING PROTEIN"/>
    <property type="match status" value="1"/>
</dbReference>
<evidence type="ECO:0000256" key="8">
    <source>
        <dbReference type="SAM" id="Phobius"/>
    </source>
</evidence>
<sequence>MNIPASKVTVREKIGYGLGDAASSMFWKLFGMYLMFFYTDIFGLEASVVGTMFLVTRVWDSLVDPVIGAIADRTGSRFGKFRPYILYVAVPFGVMGVITFYTPDFGSTGKIVYAYVTYSVMMMVYSAINVPYASLLGVISPSPSVRSVLATFRMTFAYIGSFVTLLLFNPLVAYFSNYSGDISQQRYGWFMGATVMAVCCVILFFLCFLWTKERVQPVMGSSSTLKEDVRDLLNNRPWWILLFASICTLVFNSVRDGAALYYFKYYVEEQQFAQVRIFGIPFVWSGLYLSVGQIANIAGVILAAPVSNVVGKKRTYIIAMALAAVASIAFYWLAPTAIYGIFFLQILISTCAGTVFPLLWSMCADCVDYSELRTGNRATGLIFSSSSMSQKLGWAFGTAVTGWLLGYFGFQANQTQSVETLSGIRMFLSFFPAIGAALAAFFIVLYPLNEQRMNEIALQLSGRRNG</sequence>
<dbReference type="Pfam" id="PF13347">
    <property type="entry name" value="MFS_2"/>
    <property type="match status" value="1"/>
</dbReference>
<feature type="transmembrane region" description="Helical" evidence="8">
    <location>
        <begin position="113"/>
        <end position="135"/>
    </location>
</feature>
<feature type="transmembrane region" description="Helical" evidence="8">
    <location>
        <begin position="238"/>
        <end position="262"/>
    </location>
</feature>
<comment type="subcellular location">
    <subcellularLocation>
        <location evidence="1">Cell membrane</location>
        <topology evidence="1">Multi-pass membrane protein</topology>
    </subcellularLocation>
</comment>
<reference evidence="10 11" key="1">
    <citation type="submission" date="2016-10" db="EMBL/GenBank/DDBJ databases">
        <authorList>
            <person name="de Groot N.N."/>
        </authorList>
    </citation>
    <scope>NUCLEOTIDE SEQUENCE [LARGE SCALE GENOMIC DNA]</scope>
    <source>
        <strain evidence="10 11">DSM 22900</strain>
    </source>
</reference>
<dbReference type="OrthoDB" id="9764596at2"/>
<evidence type="ECO:0000256" key="7">
    <source>
        <dbReference type="ARBA" id="ARBA00023136"/>
    </source>
</evidence>
<dbReference type="Gene3D" id="1.20.1250.20">
    <property type="entry name" value="MFS general substrate transporter like domains"/>
    <property type="match status" value="2"/>
</dbReference>
<feature type="transmembrane region" description="Helical" evidence="8">
    <location>
        <begin position="84"/>
        <end position="101"/>
    </location>
</feature>
<dbReference type="STRING" id="623281.SAMN05421747_11957"/>
<feature type="transmembrane region" description="Helical" evidence="8">
    <location>
        <begin position="340"/>
        <end position="360"/>
    </location>
</feature>
<evidence type="ECO:0000313" key="10">
    <source>
        <dbReference type="EMBL" id="SFC69046.1"/>
    </source>
</evidence>